<dbReference type="OrthoDB" id="5816932at2"/>
<dbReference type="InterPro" id="IPR036271">
    <property type="entry name" value="Tet_transcr_reg_TetR-rel_C_sf"/>
</dbReference>
<protein>
    <submittedName>
        <fullName evidence="6">TetR family transcriptional regulator</fullName>
    </submittedName>
</protein>
<reference evidence="6 7" key="1">
    <citation type="submission" date="2018-05" db="EMBL/GenBank/DDBJ databases">
        <title>Complete genome sequence of Massilia oculi sp. nov. CCUG 43427T (=DSM 26321T), the type strain of M. oculi, and comparison with genome sequences of other Massilia strains.</title>
        <authorList>
            <person name="Zhu B."/>
        </authorList>
    </citation>
    <scope>NUCLEOTIDE SEQUENCE [LARGE SCALE GENOMIC DNA]</scope>
    <source>
        <strain evidence="6 7">CCUG 43427</strain>
    </source>
</reference>
<keyword evidence="1" id="KW-0805">Transcription regulation</keyword>
<keyword evidence="2 4" id="KW-0238">DNA-binding</keyword>
<feature type="domain" description="HTH tetR-type" evidence="5">
    <location>
        <begin position="1"/>
        <end position="61"/>
    </location>
</feature>
<organism evidence="6 7">
    <name type="scientific">Massilia oculi</name>
    <dbReference type="NCBI Taxonomy" id="945844"/>
    <lineage>
        <taxon>Bacteria</taxon>
        <taxon>Pseudomonadati</taxon>
        <taxon>Pseudomonadota</taxon>
        <taxon>Betaproteobacteria</taxon>
        <taxon>Burkholderiales</taxon>
        <taxon>Oxalobacteraceae</taxon>
        <taxon>Telluria group</taxon>
        <taxon>Massilia</taxon>
    </lineage>
</organism>
<feature type="DNA-binding region" description="H-T-H motif" evidence="4">
    <location>
        <begin position="24"/>
        <end position="43"/>
    </location>
</feature>
<sequence>MDTNPALLEVAERLFYEQGYLATGMDTLARSARMSSRTLYKHGGSKAALAVEVLAARDRRFFEQADVLQVRALFDALAGWVAREGARGCLFLRIVGETGGMEPAIVAAVQAHKARLSECVARIVEADLGRADDVLAARIVLLFEGAVAASAWQGGAAIEVARGAADDLVEAARAA</sequence>
<keyword evidence="7" id="KW-1185">Reference proteome</keyword>
<dbReference type="PROSITE" id="PS50977">
    <property type="entry name" value="HTH_TETR_2"/>
    <property type="match status" value="1"/>
</dbReference>
<dbReference type="SUPFAM" id="SSF46689">
    <property type="entry name" value="Homeodomain-like"/>
    <property type="match status" value="1"/>
</dbReference>
<evidence type="ECO:0000256" key="1">
    <source>
        <dbReference type="ARBA" id="ARBA00023015"/>
    </source>
</evidence>
<gene>
    <name evidence="6" type="ORF">DIR46_25405</name>
</gene>
<dbReference type="PRINTS" id="PR00455">
    <property type="entry name" value="HTHTETR"/>
</dbReference>
<proteinExistence type="predicted"/>
<dbReference type="Proteomes" id="UP000245820">
    <property type="component" value="Chromosome"/>
</dbReference>
<dbReference type="InterPro" id="IPR001647">
    <property type="entry name" value="HTH_TetR"/>
</dbReference>
<evidence type="ECO:0000256" key="3">
    <source>
        <dbReference type="ARBA" id="ARBA00023163"/>
    </source>
</evidence>
<keyword evidence="3" id="KW-0804">Transcription</keyword>
<evidence type="ECO:0000256" key="2">
    <source>
        <dbReference type="ARBA" id="ARBA00023125"/>
    </source>
</evidence>
<dbReference type="PANTHER" id="PTHR47506">
    <property type="entry name" value="TRANSCRIPTIONAL REGULATORY PROTEIN"/>
    <property type="match status" value="1"/>
</dbReference>
<dbReference type="KEGG" id="mtim:DIR46_25405"/>
<dbReference type="Gene3D" id="1.10.357.10">
    <property type="entry name" value="Tetracycline Repressor, domain 2"/>
    <property type="match status" value="1"/>
</dbReference>
<evidence type="ECO:0000256" key="4">
    <source>
        <dbReference type="PROSITE-ProRule" id="PRU00335"/>
    </source>
</evidence>
<accession>A0A2S2DPX7</accession>
<dbReference type="AlphaFoldDB" id="A0A2S2DPX7"/>
<name>A0A2S2DPX7_9BURK</name>
<dbReference type="GO" id="GO:0003677">
    <property type="term" value="F:DNA binding"/>
    <property type="evidence" value="ECO:0007669"/>
    <property type="project" value="UniProtKB-UniRule"/>
</dbReference>
<dbReference type="Pfam" id="PF00440">
    <property type="entry name" value="TetR_N"/>
    <property type="match status" value="1"/>
</dbReference>
<dbReference type="PANTHER" id="PTHR47506:SF6">
    <property type="entry name" value="HTH-TYPE TRANSCRIPTIONAL REPRESSOR NEMR"/>
    <property type="match status" value="1"/>
</dbReference>
<evidence type="ECO:0000313" key="6">
    <source>
        <dbReference type="EMBL" id="AWL07435.1"/>
    </source>
</evidence>
<dbReference type="InterPro" id="IPR009057">
    <property type="entry name" value="Homeodomain-like_sf"/>
</dbReference>
<dbReference type="SUPFAM" id="SSF48498">
    <property type="entry name" value="Tetracyclin repressor-like, C-terminal domain"/>
    <property type="match status" value="1"/>
</dbReference>
<dbReference type="RefSeq" id="WP_109347722.1">
    <property type="nucleotide sequence ID" value="NZ_CP029343.1"/>
</dbReference>
<dbReference type="EMBL" id="CP029343">
    <property type="protein sequence ID" value="AWL07435.1"/>
    <property type="molecule type" value="Genomic_DNA"/>
</dbReference>
<evidence type="ECO:0000313" key="7">
    <source>
        <dbReference type="Proteomes" id="UP000245820"/>
    </source>
</evidence>
<evidence type="ECO:0000259" key="5">
    <source>
        <dbReference type="PROSITE" id="PS50977"/>
    </source>
</evidence>